<evidence type="ECO:0000256" key="3">
    <source>
        <dbReference type="ARBA" id="ARBA00012737"/>
    </source>
</evidence>
<evidence type="ECO:0000256" key="6">
    <source>
        <dbReference type="ARBA" id="ARBA00022888"/>
    </source>
</evidence>
<dbReference type="InterPro" id="IPR051786">
    <property type="entry name" value="ASN_synthetase/amidase"/>
</dbReference>
<comment type="similarity">
    <text evidence="2">Belongs to the asparagine synthetase family.</text>
</comment>
<evidence type="ECO:0000259" key="9">
    <source>
        <dbReference type="PROSITE" id="PS51278"/>
    </source>
</evidence>
<keyword evidence="6" id="KW-0061">Asparagine biosynthesis</keyword>
<reference evidence="10" key="1">
    <citation type="submission" date="2022-01" db="EMBL/GenBank/DDBJ databases">
        <title>Paenibacillus spongiae sp. nov., isolated from marine sponge.</title>
        <authorList>
            <person name="Li Z."/>
            <person name="Zhang M."/>
        </authorList>
    </citation>
    <scope>NUCLEOTIDE SEQUENCE</scope>
    <source>
        <strain evidence="10">PHS-Z3</strain>
    </source>
</reference>
<dbReference type="SUPFAM" id="SSF56235">
    <property type="entry name" value="N-terminal nucleophile aminohydrolases (Ntn hydrolases)"/>
    <property type="match status" value="1"/>
</dbReference>
<dbReference type="PANTHER" id="PTHR43284">
    <property type="entry name" value="ASPARAGINE SYNTHETASE (GLUTAMINE-HYDROLYZING)"/>
    <property type="match status" value="1"/>
</dbReference>
<comment type="catalytic activity">
    <reaction evidence="8">
        <text>L-aspartate + L-glutamine + ATP + H2O = L-asparagine + L-glutamate + AMP + diphosphate + H(+)</text>
        <dbReference type="Rhea" id="RHEA:12228"/>
        <dbReference type="ChEBI" id="CHEBI:15377"/>
        <dbReference type="ChEBI" id="CHEBI:15378"/>
        <dbReference type="ChEBI" id="CHEBI:29985"/>
        <dbReference type="ChEBI" id="CHEBI:29991"/>
        <dbReference type="ChEBI" id="CHEBI:30616"/>
        <dbReference type="ChEBI" id="CHEBI:33019"/>
        <dbReference type="ChEBI" id="CHEBI:58048"/>
        <dbReference type="ChEBI" id="CHEBI:58359"/>
        <dbReference type="ChEBI" id="CHEBI:456215"/>
        <dbReference type="EC" id="6.3.5.4"/>
    </reaction>
</comment>
<dbReference type="PROSITE" id="PS51278">
    <property type="entry name" value="GATASE_TYPE_2"/>
    <property type="match status" value="1"/>
</dbReference>
<evidence type="ECO:0000256" key="8">
    <source>
        <dbReference type="ARBA" id="ARBA00048741"/>
    </source>
</evidence>
<protein>
    <recommendedName>
        <fullName evidence="3">asparagine synthase (glutamine-hydrolyzing)</fullName>
        <ecNumber evidence="3">6.3.5.4</ecNumber>
    </recommendedName>
</protein>
<dbReference type="InterPro" id="IPR033738">
    <property type="entry name" value="AsnB_N"/>
</dbReference>
<gene>
    <name evidence="10" type="ORF">L1F29_06745</name>
</gene>
<comment type="pathway">
    <text evidence="1">Amino-acid biosynthesis; L-asparagine biosynthesis; L-asparagine from L-aspartate (L-Gln route): step 1/1.</text>
</comment>
<dbReference type="Proteomes" id="UP001057877">
    <property type="component" value="Chromosome"/>
</dbReference>
<dbReference type="InterPro" id="IPR017932">
    <property type="entry name" value="GATase_2_dom"/>
</dbReference>
<evidence type="ECO:0000256" key="1">
    <source>
        <dbReference type="ARBA" id="ARBA00005187"/>
    </source>
</evidence>
<dbReference type="InterPro" id="IPR029055">
    <property type="entry name" value="Ntn_hydrolases_N"/>
</dbReference>
<dbReference type="CDD" id="cd00712">
    <property type="entry name" value="AsnB"/>
    <property type="match status" value="1"/>
</dbReference>
<dbReference type="Pfam" id="PF13537">
    <property type="entry name" value="GATase_7"/>
    <property type="match status" value="1"/>
</dbReference>
<dbReference type="Gene3D" id="3.40.50.620">
    <property type="entry name" value="HUPs"/>
    <property type="match status" value="2"/>
</dbReference>
<evidence type="ECO:0000256" key="4">
    <source>
        <dbReference type="ARBA" id="ARBA00022741"/>
    </source>
</evidence>
<keyword evidence="6" id="KW-0028">Amino-acid biosynthesis</keyword>
<proteinExistence type="inferred from homology"/>
<dbReference type="Pfam" id="PF00733">
    <property type="entry name" value="Asn_synthase"/>
    <property type="match status" value="1"/>
</dbReference>
<evidence type="ECO:0000313" key="11">
    <source>
        <dbReference type="Proteomes" id="UP001057877"/>
    </source>
</evidence>
<keyword evidence="5" id="KW-0067">ATP-binding</keyword>
<keyword evidence="4" id="KW-0547">Nucleotide-binding</keyword>
<dbReference type="RefSeq" id="WP_258387574.1">
    <property type="nucleotide sequence ID" value="NZ_CP091430.1"/>
</dbReference>
<evidence type="ECO:0000256" key="5">
    <source>
        <dbReference type="ARBA" id="ARBA00022840"/>
    </source>
</evidence>
<dbReference type="PIRSF" id="PIRSF001589">
    <property type="entry name" value="Asn_synthetase_glu-h"/>
    <property type="match status" value="1"/>
</dbReference>
<dbReference type="PANTHER" id="PTHR43284:SF1">
    <property type="entry name" value="ASPARAGINE SYNTHETASE"/>
    <property type="match status" value="1"/>
</dbReference>
<keyword evidence="11" id="KW-1185">Reference proteome</keyword>
<organism evidence="10 11">
    <name type="scientific">Paenibacillus spongiae</name>
    <dbReference type="NCBI Taxonomy" id="2909671"/>
    <lineage>
        <taxon>Bacteria</taxon>
        <taxon>Bacillati</taxon>
        <taxon>Bacillota</taxon>
        <taxon>Bacilli</taxon>
        <taxon>Bacillales</taxon>
        <taxon>Paenibacillaceae</taxon>
        <taxon>Paenibacillus</taxon>
    </lineage>
</organism>
<evidence type="ECO:0000256" key="2">
    <source>
        <dbReference type="ARBA" id="ARBA00005752"/>
    </source>
</evidence>
<keyword evidence="7" id="KW-0315">Glutamine amidotransferase</keyword>
<sequence>MSAIAGIYHFNGDPIVVEHGGRLMDALQRFPANRVDTWHKDGVFLGCHAQWITNESIHEQLPYYDPNRRLAITADAIIDNRDELFEKLQVEHSRRQGMSDSELILLAYQKWGEESPKYLVGDFAFMIWDESRQQLFGARDFSGARTLYYYRNNEQLAFCTVMNPLFSLPYVEKRLNEEWLAEYIAITGMFEPPNCGVTVYKEIEHLPPAHYITISSSGVKVTRYNTFANVSPLKLKSNTDYEEAFRDVFQRAVTSRLRTNRQVGAYLSGGLDSGSVASFAAKALQKENRVLHTYSYVPVDDFVDWTPKYKMANERPNIQATVQHVGNIQPNYLSFGDRSPFSEMDDWLDIMETPYKSFENSFWLKGIYERAQQEEIGILLNGQRGNYGISWGPALDYYMTLMRGMKWFRLMREVNKYSANIGVDKDRIYRVVSRKAFPILNRWRPVSEPYEFPQLVNPEFAMQTGIYDRLHDRKFTGIGTTADLPSDPMEARKEHFERLHVWSISGARGAKLSLRYSVRGHDPTNDLRVIRYCLSLPMEQFVQNGVDRSLIRRSTEGYLPDQVRLNQRVRGIQAADLIHRMIPAWPAFVDELRRMSQDTQMQQIIHMPVIQNGLALVEQGPKPETAYNPQIKILMRSLIIYRFLQKNF</sequence>
<evidence type="ECO:0000313" key="10">
    <source>
        <dbReference type="EMBL" id="UVI31512.1"/>
    </source>
</evidence>
<accession>A0ABY5SFJ3</accession>
<dbReference type="InterPro" id="IPR014729">
    <property type="entry name" value="Rossmann-like_a/b/a_fold"/>
</dbReference>
<dbReference type="EC" id="6.3.5.4" evidence="3"/>
<dbReference type="InterPro" id="IPR001962">
    <property type="entry name" value="Asn_synthase"/>
</dbReference>
<feature type="domain" description="Glutamine amidotransferase type-2" evidence="9">
    <location>
        <begin position="1"/>
        <end position="217"/>
    </location>
</feature>
<evidence type="ECO:0000256" key="7">
    <source>
        <dbReference type="ARBA" id="ARBA00022962"/>
    </source>
</evidence>
<dbReference type="InterPro" id="IPR006426">
    <property type="entry name" value="Asn_synth_AEB"/>
</dbReference>
<dbReference type="EMBL" id="CP091430">
    <property type="protein sequence ID" value="UVI31512.1"/>
    <property type="molecule type" value="Genomic_DNA"/>
</dbReference>
<dbReference type="SUPFAM" id="SSF52402">
    <property type="entry name" value="Adenine nucleotide alpha hydrolases-like"/>
    <property type="match status" value="1"/>
</dbReference>
<name>A0ABY5SFJ3_9BACL</name>
<dbReference type="Gene3D" id="3.60.20.10">
    <property type="entry name" value="Glutamine Phosphoribosylpyrophosphate, subunit 1, domain 1"/>
    <property type="match status" value="1"/>
</dbReference>